<evidence type="ECO:0000313" key="2">
    <source>
        <dbReference type="EMBL" id="CAG05635.1"/>
    </source>
</evidence>
<reference evidence="2" key="1">
    <citation type="journal article" date="2004" name="Nature">
        <title>Genome duplication in the teleost fish Tetraodon nigroviridis reveals the early vertebrate proto-karyotype.</title>
        <authorList>
            <person name="Jaillon O."/>
            <person name="Aury J.-M."/>
            <person name="Brunet F."/>
            <person name="Petit J.-L."/>
            <person name="Stange-Thomann N."/>
            <person name="Mauceli E."/>
            <person name="Bouneau L."/>
            <person name="Fischer C."/>
            <person name="Ozouf-Costaz C."/>
            <person name="Bernot A."/>
            <person name="Nicaud S."/>
            <person name="Jaffe D."/>
            <person name="Fisher S."/>
            <person name="Lutfalla G."/>
            <person name="Dossat C."/>
            <person name="Segurens B."/>
            <person name="Dasilva C."/>
            <person name="Salanoubat M."/>
            <person name="Levy M."/>
            <person name="Boudet N."/>
            <person name="Castellano S."/>
            <person name="Anthouard V."/>
            <person name="Jubin C."/>
            <person name="Castelli V."/>
            <person name="Katinka M."/>
            <person name="Vacherie B."/>
            <person name="Biemont C."/>
            <person name="Skalli Z."/>
            <person name="Cattolico L."/>
            <person name="Poulain J."/>
            <person name="De Berardinis V."/>
            <person name="Cruaud C."/>
            <person name="Duprat S."/>
            <person name="Brottier P."/>
            <person name="Coutanceau J.-P."/>
            <person name="Gouzy J."/>
            <person name="Parra G."/>
            <person name="Lardier G."/>
            <person name="Chapple C."/>
            <person name="McKernan K.J."/>
            <person name="McEwan P."/>
            <person name="Bosak S."/>
            <person name="Kellis M."/>
            <person name="Volff J.-N."/>
            <person name="Guigo R."/>
            <person name="Zody M.C."/>
            <person name="Mesirov J."/>
            <person name="Lindblad-Toh K."/>
            <person name="Birren B."/>
            <person name="Nusbaum C."/>
            <person name="Kahn D."/>
            <person name="Robinson-Rechavi M."/>
            <person name="Laudet V."/>
            <person name="Schachter V."/>
            <person name="Quetier F."/>
            <person name="Saurin W."/>
            <person name="Scarpelli C."/>
            <person name="Wincker P."/>
            <person name="Lander E.S."/>
            <person name="Weissenbach J."/>
            <person name="Roest Crollius H."/>
        </authorList>
    </citation>
    <scope>NUCLEOTIDE SEQUENCE [LARGE SCALE GENOMIC DNA]</scope>
</reference>
<dbReference type="KEGG" id="tng:GSTEN00025727G001"/>
<organism evidence="2">
    <name type="scientific">Tetraodon nigroviridis</name>
    <name type="common">Spotted green pufferfish</name>
    <name type="synonym">Chelonodon nigroviridis</name>
    <dbReference type="NCBI Taxonomy" id="99883"/>
    <lineage>
        <taxon>Eukaryota</taxon>
        <taxon>Metazoa</taxon>
        <taxon>Chordata</taxon>
        <taxon>Craniata</taxon>
        <taxon>Vertebrata</taxon>
        <taxon>Euteleostomi</taxon>
        <taxon>Actinopterygii</taxon>
        <taxon>Neopterygii</taxon>
        <taxon>Teleostei</taxon>
        <taxon>Neoteleostei</taxon>
        <taxon>Acanthomorphata</taxon>
        <taxon>Eupercaria</taxon>
        <taxon>Tetraodontiformes</taxon>
        <taxon>Tetradontoidea</taxon>
        <taxon>Tetraodontidae</taxon>
        <taxon>Tetraodon</taxon>
    </lineage>
</organism>
<dbReference type="EMBL" id="CAAE01014770">
    <property type="protein sequence ID" value="CAG05635.1"/>
    <property type="molecule type" value="Genomic_DNA"/>
</dbReference>
<gene>
    <name evidence="2" type="ORF">GSTENG00025727001</name>
</gene>
<reference evidence="2" key="2">
    <citation type="submission" date="2004-02" db="EMBL/GenBank/DDBJ databases">
        <authorList>
            <consortium name="Genoscope"/>
            <consortium name="Whitehead Institute Centre for Genome Research"/>
        </authorList>
    </citation>
    <scope>NUCLEOTIDE SEQUENCE</scope>
</reference>
<sequence length="74" mass="8019">MAGGRSLVSSGQGGGGGEGLGKMEKSGLHYPKVGYKLQRITSEASHKRHNKLFEIFALILWNKIKLWSAQLAGH</sequence>
<accession>Q4S147</accession>
<evidence type="ECO:0000256" key="1">
    <source>
        <dbReference type="SAM" id="MobiDB-lite"/>
    </source>
</evidence>
<comment type="caution">
    <text evidence="2">The sequence shown here is derived from an EMBL/GenBank/DDBJ whole genome shotgun (WGS) entry which is preliminary data.</text>
</comment>
<feature type="compositionally biased region" description="Low complexity" evidence="1">
    <location>
        <begin position="1"/>
        <end position="10"/>
    </location>
</feature>
<proteinExistence type="predicted"/>
<dbReference type="AlphaFoldDB" id="Q4S147"/>
<feature type="region of interest" description="Disordered" evidence="1">
    <location>
        <begin position="1"/>
        <end position="25"/>
    </location>
</feature>
<name>Q4S147_TETNG</name>
<protein>
    <submittedName>
        <fullName evidence="2">(spotted green pufferfish) hypothetical protein</fullName>
    </submittedName>
</protein>
<feature type="compositionally biased region" description="Gly residues" evidence="1">
    <location>
        <begin position="11"/>
        <end position="20"/>
    </location>
</feature>